<dbReference type="InParanoid" id="D6Z419"/>
<name>D6Z419_DESAT</name>
<keyword evidence="9" id="KW-1185">Reference proteome</keyword>
<keyword evidence="2" id="KW-0813">Transport</keyword>
<dbReference type="PROSITE" id="PS50850">
    <property type="entry name" value="MFS"/>
    <property type="match status" value="1"/>
</dbReference>
<evidence type="ECO:0000313" key="8">
    <source>
        <dbReference type="EMBL" id="ADH86294.1"/>
    </source>
</evidence>
<evidence type="ECO:0000256" key="2">
    <source>
        <dbReference type="ARBA" id="ARBA00022448"/>
    </source>
</evidence>
<feature type="domain" description="Major facilitator superfamily (MFS) profile" evidence="7">
    <location>
        <begin position="266"/>
        <end position="452"/>
    </location>
</feature>
<dbReference type="KEGG" id="dak:DaAHT2_1599"/>
<feature type="transmembrane region" description="Helical" evidence="6">
    <location>
        <begin position="301"/>
        <end position="322"/>
    </location>
</feature>
<dbReference type="Gene3D" id="1.20.1250.20">
    <property type="entry name" value="MFS general substrate transporter like domains"/>
    <property type="match status" value="2"/>
</dbReference>
<accession>D6Z419</accession>
<keyword evidence="3 6" id="KW-0812">Transmembrane</keyword>
<dbReference type="FunCoup" id="D6Z419">
    <property type="interactions" value="182"/>
</dbReference>
<dbReference type="eggNOG" id="COG2223">
    <property type="taxonomic scope" value="Bacteria"/>
</dbReference>
<organism evidence="8 9">
    <name type="scientific">Desulfurivibrio alkaliphilus (strain DSM 19089 / UNIQEM U267 / AHT2)</name>
    <dbReference type="NCBI Taxonomy" id="589865"/>
    <lineage>
        <taxon>Bacteria</taxon>
        <taxon>Pseudomonadati</taxon>
        <taxon>Thermodesulfobacteriota</taxon>
        <taxon>Desulfobulbia</taxon>
        <taxon>Desulfobulbales</taxon>
        <taxon>Desulfobulbaceae</taxon>
        <taxon>Desulfurivibrio</taxon>
    </lineage>
</organism>
<dbReference type="InterPro" id="IPR052983">
    <property type="entry name" value="MFS_Riboflavin_Transporter"/>
</dbReference>
<dbReference type="Pfam" id="PF07690">
    <property type="entry name" value="MFS_1"/>
    <property type="match status" value="2"/>
</dbReference>
<gene>
    <name evidence="8" type="ordered locus">DaAHT2_1599</name>
</gene>
<evidence type="ECO:0000313" key="9">
    <source>
        <dbReference type="Proteomes" id="UP000001508"/>
    </source>
</evidence>
<sequence length="452" mass="46847">MGDLATYLSVGQRRWLVVAGAVMIQFCLGAIYAWSVFTGPLTQPLSAGGHYGFNAREAAWIFSAGLATFAVVMVAAGRVLPLYGPRPVAAAGGLVLGAGYVLGGLLGSSFWGQFLGIGLIGGAGIGLAYVVPIAVGVKWFPDKKGLVSGLAVAGFGFGATLWVKLAGSWFGGLLHTVSLFGLPGVQSVFLIYGVLFALLVFLGSRVMLNPPAGYVPTGAGGGCRLGTEPAAAPAADKAAPPSPVAPREYSSSEMLRSGHFYILWLMFCSTALAGLMVIYSISLFGTDALQMSQAVSDPAAAARIAGTAMAWYAIFNGLGRIVWGGVSDRLGRKWSLFMMCSFQAFIVFAFYELGGAASSLIIAAAIIGFNFGGNFALFPAATADYFGAANLGRNYGWIFLSYGVAGILGPQIAGYFRDMALAGDISTWQISFSIAGAACVFAALLALLLKEP</sequence>
<feature type="transmembrane region" description="Helical" evidence="6">
    <location>
        <begin position="57"/>
        <end position="76"/>
    </location>
</feature>
<feature type="transmembrane region" description="Helical" evidence="6">
    <location>
        <begin position="260"/>
        <end position="281"/>
    </location>
</feature>
<feature type="transmembrane region" description="Helical" evidence="6">
    <location>
        <begin position="146"/>
        <end position="165"/>
    </location>
</feature>
<feature type="transmembrane region" description="Helical" evidence="6">
    <location>
        <begin position="428"/>
        <end position="449"/>
    </location>
</feature>
<evidence type="ECO:0000256" key="6">
    <source>
        <dbReference type="SAM" id="Phobius"/>
    </source>
</evidence>
<feature type="transmembrane region" description="Helical" evidence="6">
    <location>
        <begin position="334"/>
        <end position="351"/>
    </location>
</feature>
<feature type="transmembrane region" description="Helical" evidence="6">
    <location>
        <begin position="88"/>
        <end position="108"/>
    </location>
</feature>
<dbReference type="EMBL" id="CP001940">
    <property type="protein sequence ID" value="ADH86294.1"/>
    <property type="molecule type" value="Genomic_DNA"/>
</dbReference>
<dbReference type="CDD" id="cd17353">
    <property type="entry name" value="MFS_OFA_like"/>
    <property type="match status" value="1"/>
</dbReference>
<dbReference type="AlphaFoldDB" id="D6Z419"/>
<comment type="subcellular location">
    <subcellularLocation>
        <location evidence="1">Membrane</location>
        <topology evidence="1">Multi-pass membrane protein</topology>
    </subcellularLocation>
</comment>
<evidence type="ECO:0000256" key="4">
    <source>
        <dbReference type="ARBA" id="ARBA00022989"/>
    </source>
</evidence>
<keyword evidence="4 6" id="KW-1133">Transmembrane helix</keyword>
<dbReference type="Proteomes" id="UP000001508">
    <property type="component" value="Chromosome"/>
</dbReference>
<evidence type="ECO:0000256" key="1">
    <source>
        <dbReference type="ARBA" id="ARBA00004141"/>
    </source>
</evidence>
<dbReference type="HOGENOM" id="CLU_001265_59_7_7"/>
<dbReference type="InterPro" id="IPR011701">
    <property type="entry name" value="MFS"/>
</dbReference>
<dbReference type="PANTHER" id="PTHR43385">
    <property type="entry name" value="RIBOFLAVIN TRANSPORTER RIBJ"/>
    <property type="match status" value="1"/>
</dbReference>
<dbReference type="GO" id="GO:0016020">
    <property type="term" value="C:membrane"/>
    <property type="evidence" value="ECO:0007669"/>
    <property type="project" value="UniProtKB-SubCell"/>
</dbReference>
<dbReference type="SUPFAM" id="SSF103473">
    <property type="entry name" value="MFS general substrate transporter"/>
    <property type="match status" value="1"/>
</dbReference>
<protein>
    <submittedName>
        <fullName evidence="8">Major facilitator superfamily MFS_1</fullName>
    </submittedName>
</protein>
<dbReference type="InterPro" id="IPR020846">
    <property type="entry name" value="MFS_dom"/>
</dbReference>
<dbReference type="PANTHER" id="PTHR43385:SF1">
    <property type="entry name" value="RIBOFLAVIN TRANSPORTER RIBJ"/>
    <property type="match status" value="1"/>
</dbReference>
<keyword evidence="5 6" id="KW-0472">Membrane</keyword>
<reference evidence="9" key="1">
    <citation type="submission" date="2010-02" db="EMBL/GenBank/DDBJ databases">
        <title>Complete sequence of Desulfurivibrio alkaliphilus AHT2.</title>
        <authorList>
            <consortium name="US DOE Joint Genome Institute"/>
            <person name="Pitluck S."/>
            <person name="Chertkov O."/>
            <person name="Detter J.C."/>
            <person name="Han C."/>
            <person name="Tapia R."/>
            <person name="Larimer F."/>
            <person name="Land M."/>
            <person name="Hauser L."/>
            <person name="Kyrpides N."/>
            <person name="Mikhailova N."/>
            <person name="Sorokin D.Y."/>
            <person name="Muyzer G."/>
            <person name="Woyke T."/>
        </authorList>
    </citation>
    <scope>NUCLEOTIDE SEQUENCE [LARGE SCALE GENOMIC DNA]</scope>
    <source>
        <strain evidence="9">DSM 19089 / UNIQEM U267 / AHT2</strain>
    </source>
</reference>
<dbReference type="OrthoDB" id="9793415at2"/>
<feature type="transmembrane region" description="Helical" evidence="6">
    <location>
        <begin position="114"/>
        <end position="134"/>
    </location>
</feature>
<dbReference type="InterPro" id="IPR036259">
    <property type="entry name" value="MFS_trans_sf"/>
</dbReference>
<dbReference type="GO" id="GO:0022857">
    <property type="term" value="F:transmembrane transporter activity"/>
    <property type="evidence" value="ECO:0007669"/>
    <property type="project" value="InterPro"/>
</dbReference>
<feature type="transmembrane region" description="Helical" evidence="6">
    <location>
        <begin position="357"/>
        <end position="383"/>
    </location>
</feature>
<evidence type="ECO:0000259" key="7">
    <source>
        <dbReference type="PROSITE" id="PS50850"/>
    </source>
</evidence>
<evidence type="ECO:0000256" key="5">
    <source>
        <dbReference type="ARBA" id="ARBA00023136"/>
    </source>
</evidence>
<feature type="transmembrane region" description="Helical" evidence="6">
    <location>
        <begin position="15"/>
        <end position="37"/>
    </location>
</feature>
<proteinExistence type="predicted"/>
<feature type="transmembrane region" description="Helical" evidence="6">
    <location>
        <begin position="395"/>
        <end position="416"/>
    </location>
</feature>
<feature type="transmembrane region" description="Helical" evidence="6">
    <location>
        <begin position="177"/>
        <end position="202"/>
    </location>
</feature>
<evidence type="ECO:0000256" key="3">
    <source>
        <dbReference type="ARBA" id="ARBA00022692"/>
    </source>
</evidence>